<keyword evidence="1" id="KW-0472">Membrane</keyword>
<evidence type="ECO:0000313" key="3">
    <source>
        <dbReference type="Proteomes" id="UP000671119"/>
    </source>
</evidence>
<comment type="caution">
    <text evidence="2">The sequence shown here is derived from an EMBL/GenBank/DDBJ whole genome shotgun (WGS) entry which is preliminary data.</text>
</comment>
<sequence length="92" mass="10658">RQHHRLWGVNLVGFAAFLIFVAFPFSHLVDLERQLPLRQMAQAVNQVRQPGEELVMLSRGFPKPSLVFYTQQPVTYILRSSRTLPKIQKILS</sequence>
<evidence type="ECO:0000313" key="2">
    <source>
        <dbReference type="EMBL" id="MBP0685500.1"/>
    </source>
</evidence>
<gene>
    <name evidence="2" type="ORF">J8J21_20875</name>
</gene>
<dbReference type="AlphaFoldDB" id="A0ABD4Q4F6"/>
<evidence type="ECO:0000256" key="1">
    <source>
        <dbReference type="SAM" id="Phobius"/>
    </source>
</evidence>
<keyword evidence="1" id="KW-1133">Transmembrane helix</keyword>
<proteinExistence type="predicted"/>
<dbReference type="Proteomes" id="UP000671119">
    <property type="component" value="Unassembled WGS sequence"/>
</dbReference>
<protein>
    <submittedName>
        <fullName evidence="2">Uncharacterized protein</fullName>
    </submittedName>
</protein>
<dbReference type="EMBL" id="JAGIZI010000185">
    <property type="protein sequence ID" value="MBP0685500.1"/>
    <property type="molecule type" value="Genomic_DNA"/>
</dbReference>
<name>A0ABD4Q4F6_MYCTX</name>
<feature type="transmembrane region" description="Helical" evidence="1">
    <location>
        <begin position="6"/>
        <end position="29"/>
    </location>
</feature>
<keyword evidence="1" id="KW-0812">Transmembrane</keyword>
<organism evidence="2 3">
    <name type="scientific">Mycobacterium tuberculosis</name>
    <dbReference type="NCBI Taxonomy" id="1773"/>
    <lineage>
        <taxon>Bacteria</taxon>
        <taxon>Bacillati</taxon>
        <taxon>Actinomycetota</taxon>
        <taxon>Actinomycetes</taxon>
        <taxon>Mycobacteriales</taxon>
        <taxon>Mycobacteriaceae</taxon>
        <taxon>Mycobacterium</taxon>
        <taxon>Mycobacterium tuberculosis complex</taxon>
    </lineage>
</organism>
<accession>A0ABD4Q4F6</accession>
<reference evidence="2 3" key="1">
    <citation type="submission" date="2021-03" db="EMBL/GenBank/DDBJ databases">
        <title>Whole Genome Sequencing of Mycobacterium tuberculosis clinical isolates from Arunachal Pradesh, India.</title>
        <authorList>
            <person name="Singh S."/>
            <person name="Mudliar S.R."/>
            <person name="Kulsum U."/>
            <person name="Rufai S.B."/>
            <person name="Singh P.K."/>
            <person name="Umpo M."/>
            <person name="Nyori M."/>
        </authorList>
    </citation>
    <scope>NUCLEOTIDE SEQUENCE [LARGE SCALE GENOMIC DNA]</scope>
    <source>
        <strain evidence="2 3">OMICS/BPL/0142/20/SP</strain>
    </source>
</reference>
<feature type="non-terminal residue" evidence="2">
    <location>
        <position position="1"/>
    </location>
</feature>
<feature type="non-terminal residue" evidence="2">
    <location>
        <position position="92"/>
    </location>
</feature>